<sequence length="78" mass="8696">MHSPKSMIYPNVEPTPAFRSSQPTRLVLPVLRILLLSHRLAVLAHSLFLKNTMSSSSSINVLCVSERRSARKVGCMHP</sequence>
<dbReference type="Proteomes" id="UP000308197">
    <property type="component" value="Unassembled WGS sequence"/>
</dbReference>
<evidence type="ECO:0000313" key="2">
    <source>
        <dbReference type="Proteomes" id="UP000308197"/>
    </source>
</evidence>
<organism evidence="1 2">
    <name type="scientific">Polyporus arcularius HHB13444</name>
    <dbReference type="NCBI Taxonomy" id="1314778"/>
    <lineage>
        <taxon>Eukaryota</taxon>
        <taxon>Fungi</taxon>
        <taxon>Dikarya</taxon>
        <taxon>Basidiomycota</taxon>
        <taxon>Agaricomycotina</taxon>
        <taxon>Agaricomycetes</taxon>
        <taxon>Polyporales</taxon>
        <taxon>Polyporaceae</taxon>
        <taxon>Polyporus</taxon>
    </lineage>
</organism>
<accession>A0A5C3NVH6</accession>
<name>A0A5C3NVH6_9APHY</name>
<reference evidence="1 2" key="1">
    <citation type="journal article" date="2019" name="Nat. Ecol. Evol.">
        <title>Megaphylogeny resolves global patterns of mushroom evolution.</title>
        <authorList>
            <person name="Varga T."/>
            <person name="Krizsan K."/>
            <person name="Foldi C."/>
            <person name="Dima B."/>
            <person name="Sanchez-Garcia M."/>
            <person name="Sanchez-Ramirez S."/>
            <person name="Szollosi G.J."/>
            <person name="Szarkandi J.G."/>
            <person name="Papp V."/>
            <person name="Albert L."/>
            <person name="Andreopoulos W."/>
            <person name="Angelini C."/>
            <person name="Antonin V."/>
            <person name="Barry K.W."/>
            <person name="Bougher N.L."/>
            <person name="Buchanan P."/>
            <person name="Buyck B."/>
            <person name="Bense V."/>
            <person name="Catcheside P."/>
            <person name="Chovatia M."/>
            <person name="Cooper J."/>
            <person name="Damon W."/>
            <person name="Desjardin D."/>
            <person name="Finy P."/>
            <person name="Geml J."/>
            <person name="Haridas S."/>
            <person name="Hughes K."/>
            <person name="Justo A."/>
            <person name="Karasinski D."/>
            <person name="Kautmanova I."/>
            <person name="Kiss B."/>
            <person name="Kocsube S."/>
            <person name="Kotiranta H."/>
            <person name="LaButti K.M."/>
            <person name="Lechner B.E."/>
            <person name="Liimatainen K."/>
            <person name="Lipzen A."/>
            <person name="Lukacs Z."/>
            <person name="Mihaltcheva S."/>
            <person name="Morgado L.N."/>
            <person name="Niskanen T."/>
            <person name="Noordeloos M.E."/>
            <person name="Ohm R.A."/>
            <person name="Ortiz-Santana B."/>
            <person name="Ovrebo C."/>
            <person name="Racz N."/>
            <person name="Riley R."/>
            <person name="Savchenko A."/>
            <person name="Shiryaev A."/>
            <person name="Soop K."/>
            <person name="Spirin V."/>
            <person name="Szebenyi C."/>
            <person name="Tomsovsky M."/>
            <person name="Tulloss R.E."/>
            <person name="Uehling J."/>
            <person name="Grigoriev I.V."/>
            <person name="Vagvolgyi C."/>
            <person name="Papp T."/>
            <person name="Martin F.M."/>
            <person name="Miettinen O."/>
            <person name="Hibbett D.S."/>
            <person name="Nagy L.G."/>
        </authorList>
    </citation>
    <scope>NUCLEOTIDE SEQUENCE [LARGE SCALE GENOMIC DNA]</scope>
    <source>
        <strain evidence="1 2">HHB13444</strain>
    </source>
</reference>
<evidence type="ECO:0000313" key="1">
    <source>
        <dbReference type="EMBL" id="TFK80779.1"/>
    </source>
</evidence>
<keyword evidence="2" id="KW-1185">Reference proteome</keyword>
<dbReference type="InParanoid" id="A0A5C3NVH6"/>
<protein>
    <submittedName>
        <fullName evidence="1">Uncharacterized protein</fullName>
    </submittedName>
</protein>
<gene>
    <name evidence="1" type="ORF">K466DRAFT_591664</name>
</gene>
<dbReference type="EMBL" id="ML211709">
    <property type="protein sequence ID" value="TFK80779.1"/>
    <property type="molecule type" value="Genomic_DNA"/>
</dbReference>
<dbReference type="AlphaFoldDB" id="A0A5C3NVH6"/>
<proteinExistence type="predicted"/>